<feature type="domain" description="SEA" evidence="3">
    <location>
        <begin position="1570"/>
        <end position="1691"/>
    </location>
</feature>
<feature type="domain" description="SEA" evidence="3">
    <location>
        <begin position="2111"/>
        <end position="2217"/>
    </location>
</feature>
<dbReference type="InterPro" id="IPR028850">
    <property type="entry name" value="MUC16"/>
</dbReference>
<feature type="domain" description="SEA" evidence="3">
    <location>
        <begin position="1433"/>
        <end position="1554"/>
    </location>
</feature>
<feature type="domain" description="SEA" evidence="3">
    <location>
        <begin position="474"/>
        <end position="595"/>
    </location>
</feature>
<feature type="domain" description="SEA" evidence="3">
    <location>
        <begin position="1022"/>
        <end position="1143"/>
    </location>
</feature>
<feature type="domain" description="SEA" evidence="3">
    <location>
        <begin position="2229"/>
        <end position="2351"/>
    </location>
</feature>
<keyword evidence="2" id="KW-1133">Transmembrane helix</keyword>
<evidence type="ECO:0000256" key="1">
    <source>
        <dbReference type="SAM" id="MobiDB-lite"/>
    </source>
</evidence>
<keyword evidence="2" id="KW-0472">Membrane</keyword>
<keyword evidence="4" id="KW-1185">Reference proteome</keyword>
<dbReference type="PROSITE" id="PS50024">
    <property type="entry name" value="SEA"/>
    <property type="match status" value="17"/>
</dbReference>
<dbReference type="Pfam" id="PF01390">
    <property type="entry name" value="SEA"/>
    <property type="match status" value="17"/>
</dbReference>
<evidence type="ECO:0000259" key="3">
    <source>
        <dbReference type="PROSITE" id="PS50024"/>
    </source>
</evidence>
<feature type="domain" description="SEA" evidence="3">
    <location>
        <begin position="200"/>
        <end position="321"/>
    </location>
</feature>
<feature type="region of interest" description="Disordered" evidence="1">
    <location>
        <begin position="1"/>
        <end position="57"/>
    </location>
</feature>
<feature type="domain" description="SEA" evidence="3">
    <location>
        <begin position="748"/>
        <end position="869"/>
    </location>
</feature>
<evidence type="ECO:0000256" key="2">
    <source>
        <dbReference type="SAM" id="Phobius"/>
    </source>
</evidence>
<sequence>TSMSSEGSTSRGAETSNPITSRRISSSQAEASTMSTETTGTSSSLPPTTAVPLTITMSTETTLVPTSMSSEGSSMAITTVSETTTALSPAPNSSSTATTASRGTSSTSRRTSTSLPPTTAVPLTSRRISSTQTVSETTTASSPAPNSSSTAFSKTSTDTTVAITTMHLKETSAGSIITPSPSVTKTPAKAAMPTRTPAAALERFTINFTITNLPYNSDLAIPHSAKLNTTQRVMATLLKQLLKEASIGPAFLGCEPTAFRPVRQGDNTRVDAVCTYRSDSSAPPLDRVGLYHEVSNKTKGITQLGPYSLDKDSLYVNGYNEQPVLPSAMPTRTPAAALERFTINFTITNLPYNSDLAIPHSAKLNTTQRVMATLLKQLLKEASIGPAFLGCEPTAFRPVRQGDNTRVDAVCTYRSDSSAPPLDRVGLYHEVSNKTKGITQLGPYSLDKDSLYVNGYNEQPVLPSAMPTRTPAAALERFTINFTITNLPYNSDLAIPHSAKLNTTQRVMATLLKQLLKEASIGPAFLGCEPTAFRPVRQGDNTRVDAVCTYRSDSSAPPLDRVGLYHEVSNKTKGITQLGPYSLDKDSLYVNGYNEQPVLPSAMPTRTPAAALERFTINFTITNLPYNSDLAIPHSAKLNTTQRVMATLLKQLLKEASIGPAFLGCEPTAFRPVRQGDNTRVDAVCTYRSDSSAPPLDRVGLYHEVSNKTKGITQLGPYSLDKDSLYVNGYNEQPVLPSAMPTRTPAAALERFTINFTITNLPYNSDLAIPHSAKLNTTQRVMATLLKQLLKEASIGPAFLGCEPTAFRPVRQGDNTRVDAVCTYRSDSSAPPLDRVGLYHEVSNKTKGITQLGPYSLDKDSLYVNGYNEQPVLPSAMPTRTPAAALERFTINFTITNLPYNSDLAIPHSAKLNTTQRVMATLLKQLLKEASIGPAFLGCEPTAFRPVRQGDNTRVDAVCTYRSDSSAPPLDRVGLYHEVSNKTKGITQLGPYSLDKDSLYVNGYNEQPVLPSAMPTRTPAAALERFTINFTITNLPYNSDLAIPHSAKLNTTQRVMATLLKQLLKEASIGPAFLGCEPTAFRPVRQGDNTRVDAVCTYRSDSSAPPLDRVGLYHEVSNKTKGITQLGPYSLDKDSLYVNGYNEQPVLPSAMPTRTPAAALERFTINFTITNLPYNSDLAIPHSAKLNTTQRVMATLLKQLLKEASIGPAFLGCEPTAFRPVRQGDNTRVDAVCTYRSDSSAPPLDRVGLYHEVSNKTKGITQLGPYSLDKDSLYVNGYNEQPVLPSAMPTRTPAAALERFTINFTITNLPYNSDLAIPHSAKLNTTQRVMATLLKQLLKEASIGPAFLGCEPTAFRPVRQGDNTRVDAVCTYRSDSSAPPLDRVGLYHEVSNKTKGITQLGPYSLDKDSLYVNGYNEQPVLPSAMPTRTPAAALERFTINFTITNLPYNSDLAIPHSAKLNTTQRVMATLLKQLLKEASIGPAFLGCEPTAFRPVRQGDNTRVDAVCTYRSDSSAPPLDRVGLYHEVSNKTKGITQLGPYSLDKDSLYVNGYNEQPVLPSAMPTRTPAAALERFTINFTITNLPYNSDLAIPHSAKLNTTQRVMATLLKQLLKEASIGPAFLGCEPTAFRPVRQGDNTRVDAVCTYRSDSSAPPLDRVGLYHEVSNKTKGITQLGPYSLDKDSLYVNGYNEQPVLPSAMPTRTPAAALERFTINFTITNLPYNSDLAIPHSAKLNTTQRVMATLLKQLLKEASIGPAFLGCEPTAFRPVRQGDNTRVDAVCTYRSDSSAPPLDRVGLYHEVSNKTKGITQLGPYSLDKDSLYVNATSPALPFARIEHFTVNFTVTNLLYRPALGNPNSKKFNATKNTLTYLLDYVLKNSSISPAYAGCTVVALRSVKNGEDTGMDAVCTYRANTTTTKFDRVMVYRELSRMTASCTELGPYKLDAASFYVNGYNEPQHGQSVNQSTQLLSPSISNFTLNFTITNLQFTADLMMPNSKKFKSTEKVMRYYVDRLLQKSSIGPAYIGCNVMAFRSVKNRDDTRVDAICSYRDEPSDPTFNRVTVYHELSNMTNGITKLGHYSLNSQSLYINDYNEPYTLSSMKPSTTQSPGLTTEQFTLNFTITNLRFTADLGTPNSAKFNSTKKIMQSYIDPLLQRSSIGPDFTDCKVIAFSYKNDISIASFDREKVYHELSTMTEGVTKLGRYSLEKNSLYVNGFHLTAITRKPVLTEAAAKLGYKFSFRIINENLTNPDSQSSEYKAAVESINNKMNQLYHQSHLQNYFVNCTVTKLRIGSIVVDCKCFFQPDPSINRAEVERAFQDGTSHATGLWLGSSYQLEGFSVDNLELAIEAATQRAPLQSGKGNFRLNFSITNLHYSPELQDSKSQMSQVNKEKIEEEFDVFRASSLKDYFIGCTVESFRPVLGKAYTSVASVCKFTLDPSSGTLQKEVVYEELKRLTQGFTKLGLSYQLEEHSLVVDGYSPLKTVEQERSELPFWAIILICLFTLLGFILLLLLCFLIVFCLKRKLNLYQVQQSVYGVYFPHLNTRKVH</sequence>
<evidence type="ECO:0000313" key="5">
    <source>
        <dbReference type="RefSeq" id="XP_067169194.1"/>
    </source>
</evidence>
<dbReference type="Proteomes" id="UP001652627">
    <property type="component" value="Chromosome 30"/>
</dbReference>
<feature type="domain" description="SEA" evidence="3">
    <location>
        <begin position="1707"/>
        <end position="1828"/>
    </location>
</feature>
<feature type="domain" description="SEA" evidence="3">
    <location>
        <begin position="2358"/>
        <end position="2479"/>
    </location>
</feature>
<organism evidence="4 5">
    <name type="scientific">Apteryx mantelli</name>
    <name type="common">North Island brown kiwi</name>
    <dbReference type="NCBI Taxonomy" id="2696672"/>
    <lineage>
        <taxon>Eukaryota</taxon>
        <taxon>Metazoa</taxon>
        <taxon>Chordata</taxon>
        <taxon>Craniata</taxon>
        <taxon>Vertebrata</taxon>
        <taxon>Euteleostomi</taxon>
        <taxon>Archelosauria</taxon>
        <taxon>Archosauria</taxon>
        <taxon>Dinosauria</taxon>
        <taxon>Saurischia</taxon>
        <taxon>Theropoda</taxon>
        <taxon>Coelurosauria</taxon>
        <taxon>Aves</taxon>
        <taxon>Palaeognathae</taxon>
        <taxon>Apterygiformes</taxon>
        <taxon>Apterygidae</taxon>
        <taxon>Apteryx</taxon>
    </lineage>
</organism>
<dbReference type="SUPFAM" id="SSF82671">
    <property type="entry name" value="SEA domain"/>
    <property type="match status" value="17"/>
</dbReference>
<dbReference type="PANTHER" id="PTHR14672:SF1">
    <property type="entry name" value="MUCIN-16"/>
    <property type="match status" value="1"/>
</dbReference>
<feature type="domain" description="SEA" evidence="3">
    <location>
        <begin position="1296"/>
        <end position="1417"/>
    </location>
</feature>
<feature type="compositionally biased region" description="Low complexity" evidence="1">
    <location>
        <begin position="83"/>
        <end position="120"/>
    </location>
</feature>
<feature type="domain" description="SEA" evidence="3">
    <location>
        <begin position="885"/>
        <end position="1006"/>
    </location>
</feature>
<dbReference type="PANTHER" id="PTHR14672">
    <property type="entry name" value="MUCIN-16"/>
    <property type="match status" value="1"/>
</dbReference>
<feature type="compositionally biased region" description="Low complexity" evidence="1">
    <location>
        <begin position="25"/>
        <end position="48"/>
    </location>
</feature>
<protein>
    <submittedName>
        <fullName evidence="5">Mucin-16</fullName>
    </submittedName>
</protein>
<feature type="transmembrane region" description="Helical" evidence="2">
    <location>
        <begin position="2492"/>
        <end position="2520"/>
    </location>
</feature>
<dbReference type="InterPro" id="IPR000082">
    <property type="entry name" value="SEA_dom"/>
</dbReference>
<feature type="domain" description="SEA" evidence="3">
    <location>
        <begin position="1834"/>
        <end position="1955"/>
    </location>
</feature>
<feature type="non-terminal residue" evidence="5">
    <location>
        <position position="1"/>
    </location>
</feature>
<feature type="domain" description="SEA" evidence="3">
    <location>
        <begin position="1159"/>
        <end position="1280"/>
    </location>
</feature>
<proteinExistence type="predicted"/>
<feature type="domain" description="SEA" evidence="3">
    <location>
        <begin position="337"/>
        <end position="458"/>
    </location>
</feature>
<gene>
    <name evidence="5" type="primary">MUC16</name>
</gene>
<reference evidence="5" key="1">
    <citation type="submission" date="2025-08" db="UniProtKB">
        <authorList>
            <consortium name="RefSeq"/>
        </authorList>
    </citation>
    <scope>IDENTIFICATION</scope>
    <source>
        <tissue evidence="5">Blood</tissue>
    </source>
</reference>
<dbReference type="InterPro" id="IPR036364">
    <property type="entry name" value="SEA_dom_sf"/>
</dbReference>
<evidence type="ECO:0000313" key="4">
    <source>
        <dbReference type="Proteomes" id="UP001652627"/>
    </source>
</evidence>
<dbReference type="RefSeq" id="XP_067169194.1">
    <property type="nucleotide sequence ID" value="XM_067313093.1"/>
</dbReference>
<feature type="compositionally biased region" description="Polar residues" evidence="1">
    <location>
        <begin position="1"/>
        <end position="24"/>
    </location>
</feature>
<feature type="domain" description="SEA" evidence="3">
    <location>
        <begin position="611"/>
        <end position="732"/>
    </location>
</feature>
<name>A0ABM4FW70_9AVES</name>
<feature type="compositionally biased region" description="Low complexity" evidence="1">
    <location>
        <begin position="133"/>
        <end position="153"/>
    </location>
</feature>
<feature type="domain" description="SEA" evidence="3">
    <location>
        <begin position="1972"/>
        <end position="2093"/>
    </location>
</feature>
<feature type="region of interest" description="Disordered" evidence="1">
    <location>
        <begin position="82"/>
        <end position="156"/>
    </location>
</feature>
<dbReference type="Gene3D" id="3.30.70.960">
    <property type="entry name" value="SEA domain"/>
    <property type="match status" value="17"/>
</dbReference>
<dbReference type="GeneID" id="106486101"/>
<accession>A0ABM4FW70</accession>
<keyword evidence="2" id="KW-0812">Transmembrane</keyword>